<organism evidence="1 2">
    <name type="scientific">Staurois parvus</name>
    <dbReference type="NCBI Taxonomy" id="386267"/>
    <lineage>
        <taxon>Eukaryota</taxon>
        <taxon>Metazoa</taxon>
        <taxon>Chordata</taxon>
        <taxon>Craniata</taxon>
        <taxon>Vertebrata</taxon>
        <taxon>Euteleostomi</taxon>
        <taxon>Amphibia</taxon>
        <taxon>Batrachia</taxon>
        <taxon>Anura</taxon>
        <taxon>Neobatrachia</taxon>
        <taxon>Ranoidea</taxon>
        <taxon>Ranidae</taxon>
        <taxon>Staurois</taxon>
    </lineage>
</organism>
<keyword evidence="2" id="KW-1185">Reference proteome</keyword>
<dbReference type="Proteomes" id="UP001162483">
    <property type="component" value="Unassembled WGS sequence"/>
</dbReference>
<protein>
    <submittedName>
        <fullName evidence="1">Uncharacterized protein</fullName>
    </submittedName>
</protein>
<reference evidence="1" key="1">
    <citation type="submission" date="2023-05" db="EMBL/GenBank/DDBJ databases">
        <authorList>
            <person name="Stuckert A."/>
        </authorList>
    </citation>
    <scope>NUCLEOTIDE SEQUENCE</scope>
</reference>
<evidence type="ECO:0000313" key="2">
    <source>
        <dbReference type="Proteomes" id="UP001162483"/>
    </source>
</evidence>
<accession>A0ABN9AGS8</accession>
<evidence type="ECO:0000313" key="1">
    <source>
        <dbReference type="EMBL" id="CAI9535216.1"/>
    </source>
</evidence>
<dbReference type="EMBL" id="CATNWA010000249">
    <property type="protein sequence ID" value="CAI9535216.1"/>
    <property type="molecule type" value="Genomic_DNA"/>
</dbReference>
<sequence length="58" mass="6725">MLVAIFKFDDPSHLDIPSTVKSFTTQCGLLTITPYRTLNIFHHKRLMICMKQDSNVKE</sequence>
<proteinExistence type="predicted"/>
<comment type="caution">
    <text evidence="1">The sequence shown here is derived from an EMBL/GenBank/DDBJ whole genome shotgun (WGS) entry which is preliminary data.</text>
</comment>
<gene>
    <name evidence="1" type="ORF">SPARVUS_LOCUS811260</name>
</gene>
<name>A0ABN9AGS8_9NEOB</name>